<dbReference type="Gene3D" id="1.10.10.10">
    <property type="entry name" value="Winged helix-like DNA-binding domain superfamily/Winged helix DNA-binding domain"/>
    <property type="match status" value="1"/>
</dbReference>
<evidence type="ECO:0000313" key="6">
    <source>
        <dbReference type="EMBL" id="MCB5200012.1"/>
    </source>
</evidence>
<dbReference type="PROSITE" id="PS50931">
    <property type="entry name" value="HTH_LYSR"/>
    <property type="match status" value="1"/>
</dbReference>
<keyword evidence="3" id="KW-0238">DNA-binding</keyword>
<dbReference type="Proteomes" id="UP001138961">
    <property type="component" value="Unassembled WGS sequence"/>
</dbReference>
<evidence type="ECO:0000256" key="4">
    <source>
        <dbReference type="ARBA" id="ARBA00023163"/>
    </source>
</evidence>
<dbReference type="Pfam" id="PF00126">
    <property type="entry name" value="HTH_1"/>
    <property type="match status" value="1"/>
</dbReference>
<dbReference type="InterPro" id="IPR036390">
    <property type="entry name" value="WH_DNA-bd_sf"/>
</dbReference>
<protein>
    <submittedName>
        <fullName evidence="6">LysR family transcriptional regulator</fullName>
    </submittedName>
</protein>
<keyword evidence="4" id="KW-0804">Transcription</keyword>
<dbReference type="SUPFAM" id="SSF53850">
    <property type="entry name" value="Periplasmic binding protein-like II"/>
    <property type="match status" value="1"/>
</dbReference>
<dbReference type="InterPro" id="IPR000847">
    <property type="entry name" value="LysR_HTH_N"/>
</dbReference>
<dbReference type="RefSeq" id="WP_090159798.1">
    <property type="nucleotide sequence ID" value="NZ_JAJATZ010000005.1"/>
</dbReference>
<reference evidence="6" key="1">
    <citation type="submission" date="2021-10" db="EMBL/GenBank/DDBJ databases">
        <title>Loktanella gaetbuli sp. nov., isolated from a tidal flat.</title>
        <authorList>
            <person name="Park S."/>
            <person name="Yoon J.-H."/>
        </authorList>
    </citation>
    <scope>NUCLEOTIDE SEQUENCE</scope>
    <source>
        <strain evidence="6">TSTF-M6</strain>
    </source>
</reference>
<evidence type="ECO:0000313" key="7">
    <source>
        <dbReference type="Proteomes" id="UP001138961"/>
    </source>
</evidence>
<accession>A0ABS8BWC2</accession>
<dbReference type="EMBL" id="JAJATZ010000005">
    <property type="protein sequence ID" value="MCB5200012.1"/>
    <property type="molecule type" value="Genomic_DNA"/>
</dbReference>
<dbReference type="PANTHER" id="PTHR30537">
    <property type="entry name" value="HTH-TYPE TRANSCRIPTIONAL REGULATOR"/>
    <property type="match status" value="1"/>
</dbReference>
<keyword evidence="7" id="KW-1185">Reference proteome</keyword>
<name>A0ABS8BWC2_9RHOB</name>
<keyword evidence="2" id="KW-0805">Transcription regulation</keyword>
<comment type="similarity">
    <text evidence="1">Belongs to the LysR transcriptional regulatory family.</text>
</comment>
<proteinExistence type="inferred from homology"/>
<dbReference type="SUPFAM" id="SSF46785">
    <property type="entry name" value="Winged helix' DNA-binding domain"/>
    <property type="match status" value="1"/>
</dbReference>
<evidence type="ECO:0000256" key="1">
    <source>
        <dbReference type="ARBA" id="ARBA00009437"/>
    </source>
</evidence>
<evidence type="ECO:0000259" key="5">
    <source>
        <dbReference type="PROSITE" id="PS50931"/>
    </source>
</evidence>
<dbReference type="Gene3D" id="3.40.190.290">
    <property type="match status" value="1"/>
</dbReference>
<comment type="caution">
    <text evidence="6">The sequence shown here is derived from an EMBL/GenBank/DDBJ whole genome shotgun (WGS) entry which is preliminary data.</text>
</comment>
<organism evidence="6 7">
    <name type="scientific">Loktanella gaetbuli</name>
    <dbReference type="NCBI Taxonomy" id="2881335"/>
    <lineage>
        <taxon>Bacteria</taxon>
        <taxon>Pseudomonadati</taxon>
        <taxon>Pseudomonadota</taxon>
        <taxon>Alphaproteobacteria</taxon>
        <taxon>Rhodobacterales</taxon>
        <taxon>Roseobacteraceae</taxon>
        <taxon>Loktanella</taxon>
    </lineage>
</organism>
<evidence type="ECO:0000256" key="2">
    <source>
        <dbReference type="ARBA" id="ARBA00023015"/>
    </source>
</evidence>
<feature type="domain" description="HTH lysR-type" evidence="5">
    <location>
        <begin position="1"/>
        <end position="59"/>
    </location>
</feature>
<dbReference type="PANTHER" id="PTHR30537:SF3">
    <property type="entry name" value="TRANSCRIPTIONAL REGULATORY PROTEIN"/>
    <property type="match status" value="1"/>
</dbReference>
<dbReference type="InterPro" id="IPR058163">
    <property type="entry name" value="LysR-type_TF_proteobact-type"/>
</dbReference>
<evidence type="ECO:0000256" key="3">
    <source>
        <dbReference type="ARBA" id="ARBA00023125"/>
    </source>
</evidence>
<gene>
    <name evidence="6" type="ORF">LGQ03_12250</name>
</gene>
<dbReference type="Pfam" id="PF03466">
    <property type="entry name" value="LysR_substrate"/>
    <property type="match status" value="1"/>
</dbReference>
<dbReference type="InterPro" id="IPR005119">
    <property type="entry name" value="LysR_subst-bd"/>
</dbReference>
<sequence length="292" mass="32707">MDSWDEIRTAFQVARAGTVSGAAEQLGVHHATVIRHIDSLEGRLGVKLFQRHARGYTPTDAGVDLLRVAQTTDEQFTQLVGRIKGQGDGVSGELIITSIGELSIILAGVIHEFNTAYPEIRSQILTDERIFRLEYGEAHVAVRAGARPAEPDNVVQPLMQLRPVLVASEDYLARMGPVESEADLARHEFVTHMDGVNRAPFYRWLSERVPDERRRIQTTDARVLREAILAGAGIGFMSRLDLLSYPKLVPVIESPEEWSVDVWIVTHVDLHRSKKVQTFVAFLKDWVKKAEL</sequence>
<dbReference type="InterPro" id="IPR036388">
    <property type="entry name" value="WH-like_DNA-bd_sf"/>
</dbReference>